<organism evidence="2 3">
    <name type="scientific">Pseudomonas frederiksbergensis</name>
    <dbReference type="NCBI Taxonomy" id="104087"/>
    <lineage>
        <taxon>Bacteria</taxon>
        <taxon>Pseudomonadati</taxon>
        <taxon>Pseudomonadota</taxon>
        <taxon>Gammaproteobacteria</taxon>
        <taxon>Pseudomonadales</taxon>
        <taxon>Pseudomonadaceae</taxon>
        <taxon>Pseudomonas</taxon>
    </lineage>
</organism>
<keyword evidence="1" id="KW-0812">Transmembrane</keyword>
<evidence type="ECO:0000313" key="2">
    <source>
        <dbReference type="EMBL" id="APC16867.1"/>
    </source>
</evidence>
<accession>A0A1J0ELS5</accession>
<sequence>MEGYFAGMVDNDYFGVLAVFCFFVGIAGLIPSVREKRLHKILNFICVMAVPVMFAIGVYYLTHSSV</sequence>
<feature type="transmembrane region" description="Helical" evidence="1">
    <location>
        <begin position="13"/>
        <end position="30"/>
    </location>
</feature>
<gene>
    <name evidence="2" type="ORF">BLL42_14420</name>
</gene>
<feature type="transmembrane region" description="Helical" evidence="1">
    <location>
        <begin position="42"/>
        <end position="61"/>
    </location>
</feature>
<reference evidence="3" key="1">
    <citation type="submission" date="2016-10" db="EMBL/GenBank/DDBJ databases">
        <title>Pseudomonas frederiksbergensis ERGS4:02 complete genome.</title>
        <authorList>
            <person name="Kumar R."/>
            <person name="Acharya V."/>
            <person name="Singh D."/>
        </authorList>
    </citation>
    <scope>NUCLEOTIDE SEQUENCE [LARGE SCALE GENOMIC DNA]</scope>
    <source>
        <strain evidence="3">ERGS4:02</strain>
    </source>
</reference>
<dbReference type="EMBL" id="CP017886">
    <property type="protein sequence ID" value="APC16867.1"/>
    <property type="molecule type" value="Genomic_DNA"/>
</dbReference>
<proteinExistence type="predicted"/>
<dbReference type="Proteomes" id="UP000182567">
    <property type="component" value="Chromosome"/>
</dbReference>
<dbReference type="GeneID" id="46909453"/>
<dbReference type="AlphaFoldDB" id="A0A1J0ELS5"/>
<evidence type="ECO:0000256" key="1">
    <source>
        <dbReference type="SAM" id="Phobius"/>
    </source>
</evidence>
<keyword evidence="1" id="KW-1133">Transmembrane helix</keyword>
<protein>
    <submittedName>
        <fullName evidence="2">Uncharacterized protein</fullName>
    </submittedName>
</protein>
<name>A0A1J0ELS5_9PSED</name>
<keyword evidence="1" id="KW-0472">Membrane</keyword>
<dbReference type="OrthoDB" id="7018528at2"/>
<evidence type="ECO:0000313" key="3">
    <source>
        <dbReference type="Proteomes" id="UP000182567"/>
    </source>
</evidence>
<dbReference type="RefSeq" id="WP_071552754.1">
    <property type="nucleotide sequence ID" value="NZ_CP017886.1"/>
</dbReference>